<comment type="caution">
    <text evidence="4">The sequence shown here is derived from an EMBL/GenBank/DDBJ whole genome shotgun (WGS) entry which is preliminary data.</text>
</comment>
<dbReference type="Gene3D" id="3.40.630.30">
    <property type="match status" value="1"/>
</dbReference>
<dbReference type="GO" id="GO:0016410">
    <property type="term" value="F:N-acyltransferase activity"/>
    <property type="evidence" value="ECO:0007669"/>
    <property type="project" value="TreeGrafter"/>
</dbReference>
<sequence length="171" mass="19415">MRSNGVYGFRPLEQADLPLLKSWLSAPHVRQWWGDPEGEIAEMSEFLDGSSVRPYIVSLLDRPIGYIQSYDPHQEYEHPYRDQPAGTLGIDQFIGVADLTGLGHGPAMIRAFCRMLVEAGASRVVTDPDPDNRNAIRAYQKAGFVKDDIRNTEYGTVLMMHVDARYEMERR</sequence>
<name>A0A937CQA5_9HYPH</name>
<dbReference type="PROSITE" id="PS51186">
    <property type="entry name" value="GNAT"/>
    <property type="match status" value="1"/>
</dbReference>
<feature type="domain" description="N-acetyltransferase" evidence="3">
    <location>
        <begin position="7"/>
        <end position="169"/>
    </location>
</feature>
<accession>A0A937CQA5</accession>
<keyword evidence="5" id="KW-1185">Reference proteome</keyword>
<organism evidence="4 5">
    <name type="scientific">Rhizobium setariae</name>
    <dbReference type="NCBI Taxonomy" id="2801340"/>
    <lineage>
        <taxon>Bacteria</taxon>
        <taxon>Pseudomonadati</taxon>
        <taxon>Pseudomonadota</taxon>
        <taxon>Alphaproteobacteria</taxon>
        <taxon>Hyphomicrobiales</taxon>
        <taxon>Rhizobiaceae</taxon>
        <taxon>Rhizobium/Agrobacterium group</taxon>
        <taxon>Rhizobium</taxon>
    </lineage>
</organism>
<dbReference type="InterPro" id="IPR016181">
    <property type="entry name" value="Acyl_CoA_acyltransferase"/>
</dbReference>
<dbReference type="SMART" id="SM01006">
    <property type="entry name" value="AlcB"/>
    <property type="match status" value="1"/>
</dbReference>
<comment type="pathway">
    <text evidence="1">Siderophore biosynthesis.</text>
</comment>
<evidence type="ECO:0000313" key="5">
    <source>
        <dbReference type="Proteomes" id="UP000633219"/>
    </source>
</evidence>
<dbReference type="InterPro" id="IPR019432">
    <property type="entry name" value="Acyltransferase_MbtK/IucB-like"/>
</dbReference>
<dbReference type="PANTHER" id="PTHR31438">
    <property type="entry name" value="LYSINE N-ACYLTRANSFERASE C17G9.06C-RELATED"/>
    <property type="match status" value="1"/>
</dbReference>
<keyword evidence="2" id="KW-0046">Antibiotic resistance</keyword>
<dbReference type="GO" id="GO:0019290">
    <property type="term" value="P:siderophore biosynthetic process"/>
    <property type="evidence" value="ECO:0007669"/>
    <property type="project" value="InterPro"/>
</dbReference>
<dbReference type="InterPro" id="IPR000182">
    <property type="entry name" value="GNAT_dom"/>
</dbReference>
<dbReference type="EMBL" id="JAEQNC010000011">
    <property type="protein sequence ID" value="MBL0374199.1"/>
    <property type="molecule type" value="Genomic_DNA"/>
</dbReference>
<dbReference type="AlphaFoldDB" id="A0A937CQA5"/>
<evidence type="ECO:0000313" key="4">
    <source>
        <dbReference type="EMBL" id="MBL0374199.1"/>
    </source>
</evidence>
<evidence type="ECO:0000259" key="3">
    <source>
        <dbReference type="PROSITE" id="PS51186"/>
    </source>
</evidence>
<dbReference type="GO" id="GO:0046677">
    <property type="term" value="P:response to antibiotic"/>
    <property type="evidence" value="ECO:0007669"/>
    <property type="project" value="UniProtKB-KW"/>
</dbReference>
<dbReference type="SUPFAM" id="SSF55729">
    <property type="entry name" value="Acyl-CoA N-acyltransferases (Nat)"/>
    <property type="match status" value="1"/>
</dbReference>
<protein>
    <submittedName>
        <fullName evidence="4">Acetyltransferase</fullName>
    </submittedName>
</protein>
<evidence type="ECO:0000256" key="2">
    <source>
        <dbReference type="ARBA" id="ARBA00023251"/>
    </source>
</evidence>
<dbReference type="PANTHER" id="PTHR31438:SF1">
    <property type="entry name" value="LYSINE N-ACYLTRANSFERASE C17G9.06C-RELATED"/>
    <property type="match status" value="1"/>
</dbReference>
<proteinExistence type="predicted"/>
<evidence type="ECO:0000256" key="1">
    <source>
        <dbReference type="ARBA" id="ARBA00004924"/>
    </source>
</evidence>
<gene>
    <name evidence="4" type="ORF">JJB09_19420</name>
</gene>
<dbReference type="RefSeq" id="WP_201662095.1">
    <property type="nucleotide sequence ID" value="NZ_JAEQNC010000011.1"/>
</dbReference>
<reference evidence="4" key="1">
    <citation type="submission" date="2021-01" db="EMBL/GenBank/DDBJ databases">
        <title>Rhizobium sp. strain KVB221 16S ribosomal RNA gene Genome sequencing and assembly.</title>
        <authorList>
            <person name="Kang M."/>
        </authorList>
    </citation>
    <scope>NUCLEOTIDE SEQUENCE</scope>
    <source>
        <strain evidence="4">KVB221</strain>
    </source>
</reference>
<dbReference type="Pfam" id="PF13523">
    <property type="entry name" value="Acetyltransf_8"/>
    <property type="match status" value="1"/>
</dbReference>
<dbReference type="Proteomes" id="UP000633219">
    <property type="component" value="Unassembled WGS sequence"/>
</dbReference>